<protein>
    <recommendedName>
        <fullName evidence="1">Amine oxidase domain-containing protein</fullName>
    </recommendedName>
</protein>
<gene>
    <name evidence="2" type="ORF">KC19_8G083500</name>
</gene>
<organism evidence="2 3">
    <name type="scientific">Ceratodon purpureus</name>
    <name type="common">Fire moss</name>
    <name type="synonym">Dicranum purpureum</name>
    <dbReference type="NCBI Taxonomy" id="3225"/>
    <lineage>
        <taxon>Eukaryota</taxon>
        <taxon>Viridiplantae</taxon>
        <taxon>Streptophyta</taxon>
        <taxon>Embryophyta</taxon>
        <taxon>Bryophyta</taxon>
        <taxon>Bryophytina</taxon>
        <taxon>Bryopsida</taxon>
        <taxon>Dicranidae</taxon>
        <taxon>Pseudoditrichales</taxon>
        <taxon>Ditrichaceae</taxon>
        <taxon>Ceratodon</taxon>
    </lineage>
</organism>
<dbReference type="PANTHER" id="PTHR42923:SF46">
    <property type="entry name" value="AMINE OXIDASE"/>
    <property type="match status" value="1"/>
</dbReference>
<dbReference type="InterPro" id="IPR050464">
    <property type="entry name" value="Zeta_carotene_desat/Oxidored"/>
</dbReference>
<keyword evidence="3" id="KW-1185">Reference proteome</keyword>
<dbReference type="InterPro" id="IPR002937">
    <property type="entry name" value="Amino_oxidase"/>
</dbReference>
<dbReference type="PANTHER" id="PTHR42923">
    <property type="entry name" value="PROTOPORPHYRINOGEN OXIDASE"/>
    <property type="match status" value="1"/>
</dbReference>
<evidence type="ECO:0000313" key="3">
    <source>
        <dbReference type="Proteomes" id="UP000822688"/>
    </source>
</evidence>
<reference evidence="2" key="1">
    <citation type="submission" date="2020-06" db="EMBL/GenBank/DDBJ databases">
        <title>WGS assembly of Ceratodon purpureus strain R40.</title>
        <authorList>
            <person name="Carey S.B."/>
            <person name="Jenkins J."/>
            <person name="Shu S."/>
            <person name="Lovell J.T."/>
            <person name="Sreedasyam A."/>
            <person name="Maumus F."/>
            <person name="Tiley G.P."/>
            <person name="Fernandez-Pozo N."/>
            <person name="Barry K."/>
            <person name="Chen C."/>
            <person name="Wang M."/>
            <person name="Lipzen A."/>
            <person name="Daum C."/>
            <person name="Saski C.A."/>
            <person name="Payton A.C."/>
            <person name="Mcbreen J.C."/>
            <person name="Conrad R.E."/>
            <person name="Kollar L.M."/>
            <person name="Olsson S."/>
            <person name="Huttunen S."/>
            <person name="Landis J.B."/>
            <person name="Wickett N.J."/>
            <person name="Johnson M.G."/>
            <person name="Rensing S.A."/>
            <person name="Grimwood J."/>
            <person name="Schmutz J."/>
            <person name="Mcdaniel S.F."/>
        </authorList>
    </citation>
    <scope>NUCLEOTIDE SEQUENCE</scope>
    <source>
        <strain evidence="2">R40</strain>
    </source>
</reference>
<sequence length="360" mass="38842">MSARELFRKAGVSAKLYREFLQPILLVTLFAPGEQLSAAAALGALYYYVLAHQADFDVCWCKGSVAEVIFKPWLELINSQGCRVLGNNRVVDVIHDDESNKITGIVAMDGSGERTVYDADVVVFAVGVQAMQRIVAFSPALAGRPEFATISNLGTVDVLATRLWLDRRVPLKNPSNVLAGFEPTTGATVFDLNALQDEFADEPGSVFEVDFYHANQLLPLTDDAVIKKVMNEYLTRCESGFEGSKVIDSSVLRFKGAVTLFGPGSHQHMPSTTTSFRNVFMSGDWLQQGPGAHGARGLSQEKAFVTGLLAANAAASSLGLKSQVEVLPVEEDEAHIAAGKSAAQTLRQAARAFGLRSPFL</sequence>
<dbReference type="GO" id="GO:0016491">
    <property type="term" value="F:oxidoreductase activity"/>
    <property type="evidence" value="ECO:0007669"/>
    <property type="project" value="InterPro"/>
</dbReference>
<proteinExistence type="predicted"/>
<comment type="caution">
    <text evidence="2">The sequence shown here is derived from an EMBL/GenBank/DDBJ whole genome shotgun (WGS) entry which is preliminary data.</text>
</comment>
<dbReference type="Proteomes" id="UP000822688">
    <property type="component" value="Chromosome 8"/>
</dbReference>
<feature type="domain" description="Amine oxidase" evidence="1">
    <location>
        <begin position="56"/>
        <end position="313"/>
    </location>
</feature>
<dbReference type="InterPro" id="IPR036188">
    <property type="entry name" value="FAD/NAD-bd_sf"/>
</dbReference>
<dbReference type="Pfam" id="PF01593">
    <property type="entry name" value="Amino_oxidase"/>
    <property type="match status" value="1"/>
</dbReference>
<evidence type="ECO:0000259" key="1">
    <source>
        <dbReference type="Pfam" id="PF01593"/>
    </source>
</evidence>
<dbReference type="AlphaFoldDB" id="A0A8T0H1Z1"/>
<name>A0A8T0H1Z1_CERPU</name>
<accession>A0A8T0H1Z1</accession>
<evidence type="ECO:0000313" key="2">
    <source>
        <dbReference type="EMBL" id="KAG0564108.1"/>
    </source>
</evidence>
<dbReference type="SUPFAM" id="SSF51905">
    <property type="entry name" value="FAD/NAD(P)-binding domain"/>
    <property type="match status" value="1"/>
</dbReference>
<dbReference type="EMBL" id="CM026429">
    <property type="protein sequence ID" value="KAG0564108.1"/>
    <property type="molecule type" value="Genomic_DNA"/>
</dbReference>